<dbReference type="Pfam" id="PF25298">
    <property type="entry name" value="Baculo_FP_2nd"/>
    <property type="match status" value="1"/>
</dbReference>
<dbReference type="InterPro" id="IPR001304">
    <property type="entry name" value="C-type_lectin-like"/>
</dbReference>
<dbReference type="Proteomes" id="UP000225706">
    <property type="component" value="Unassembled WGS sequence"/>
</dbReference>
<protein>
    <recommendedName>
        <fullName evidence="2">C-type lectin domain-containing protein</fullName>
    </recommendedName>
</protein>
<proteinExistence type="predicted"/>
<feature type="coiled-coil region" evidence="1">
    <location>
        <begin position="201"/>
        <end position="228"/>
    </location>
</feature>
<organism evidence="3 4">
    <name type="scientific">Stylophora pistillata</name>
    <name type="common">Smooth cauliflower coral</name>
    <dbReference type="NCBI Taxonomy" id="50429"/>
    <lineage>
        <taxon>Eukaryota</taxon>
        <taxon>Metazoa</taxon>
        <taxon>Cnidaria</taxon>
        <taxon>Anthozoa</taxon>
        <taxon>Hexacorallia</taxon>
        <taxon>Scleractinia</taxon>
        <taxon>Astrocoeniina</taxon>
        <taxon>Pocilloporidae</taxon>
        <taxon>Stylophora</taxon>
    </lineage>
</organism>
<dbReference type="OrthoDB" id="5958458at2759"/>
<keyword evidence="4" id="KW-1185">Reference proteome</keyword>
<dbReference type="PROSITE" id="PS50041">
    <property type="entry name" value="C_TYPE_LECTIN_2"/>
    <property type="match status" value="1"/>
</dbReference>
<gene>
    <name evidence="3" type="ORF">AWC38_SpisGene19081</name>
</gene>
<reference evidence="4" key="1">
    <citation type="journal article" date="2017" name="bioRxiv">
        <title>Comparative analysis of the genomes of Stylophora pistillata and Acropora digitifera provides evidence for extensive differences between species of corals.</title>
        <authorList>
            <person name="Voolstra C.R."/>
            <person name="Li Y."/>
            <person name="Liew Y.J."/>
            <person name="Baumgarten S."/>
            <person name="Zoccola D."/>
            <person name="Flot J.-F."/>
            <person name="Tambutte S."/>
            <person name="Allemand D."/>
            <person name="Aranda M."/>
        </authorList>
    </citation>
    <scope>NUCLEOTIDE SEQUENCE [LARGE SCALE GENOMIC DNA]</scope>
</reference>
<dbReference type="InterPro" id="IPR016186">
    <property type="entry name" value="C-type_lectin-like/link_sf"/>
</dbReference>
<accession>A0A2B4RIK1</accession>
<dbReference type="InterPro" id="IPR057251">
    <property type="entry name" value="FP_C"/>
</dbReference>
<dbReference type="Gene3D" id="3.10.100.10">
    <property type="entry name" value="Mannose-Binding Protein A, subunit A"/>
    <property type="match status" value="1"/>
</dbReference>
<name>A0A2B4RIK1_STYPI</name>
<dbReference type="AlphaFoldDB" id="A0A2B4RIK1"/>
<dbReference type="STRING" id="50429.A0A2B4RIK1"/>
<dbReference type="SUPFAM" id="SSF56436">
    <property type="entry name" value="C-type lectin-like"/>
    <property type="match status" value="1"/>
</dbReference>
<comment type="caution">
    <text evidence="3">The sequence shown here is derived from an EMBL/GenBank/DDBJ whole genome shotgun (WGS) entry which is preliminary data.</text>
</comment>
<dbReference type="Gene3D" id="3.30.70.1820">
    <property type="entry name" value="L1 transposable element, RRM domain"/>
    <property type="match status" value="1"/>
</dbReference>
<evidence type="ECO:0000259" key="2">
    <source>
        <dbReference type="PROSITE" id="PS50041"/>
    </source>
</evidence>
<evidence type="ECO:0000256" key="1">
    <source>
        <dbReference type="SAM" id="Coils"/>
    </source>
</evidence>
<keyword evidence="1" id="KW-0175">Coiled coil</keyword>
<sequence>MTTKEYFMGLRKDTAGVWSWLSDNSTVDASKIGEWPWALDEPNNEEFKENCSLMYKDYRKSYGRYNDVDCFKHNKEAGLICEFIYEKEEKSAKVTASTITGEDRVICTYEKPSSAAQTSVDTVLVQQTQNSTELTVHLTLSRTESDLATYETLSDCQKECEYDDIDDTRPKSRKVSDEYLDIQERARKNTIVSDSRMPESVASLKRENSKLKDQLSVMADEIAKMKEMLLEQSKKPAATNDEVEQSLEFMSKEYDDFERFRVSAGKELDRLGAMLDEIAVEVNRVSRSIDEFQEYSYQYNVKIVGVPQLSQDESSASTSELCDCLFKAIGSAVSIHDIDTAHRVPTRSNDNGGPRPIICRFIRRLSKDDVMNHKRNASKVAPSAVGLPDGASLSAVRIFDHLTPRMQKVLFEAKRFKEQFHYQYCWSKGSLVYLRKDTTSRAIKIKDITDLHRLTNGREG</sequence>
<dbReference type="InterPro" id="IPR016187">
    <property type="entry name" value="CTDL_fold"/>
</dbReference>
<dbReference type="EMBL" id="LSMT01000530">
    <property type="protein sequence ID" value="PFX16633.1"/>
    <property type="molecule type" value="Genomic_DNA"/>
</dbReference>
<feature type="domain" description="C-type lectin" evidence="2">
    <location>
        <begin position="1"/>
        <end position="70"/>
    </location>
</feature>
<evidence type="ECO:0000313" key="4">
    <source>
        <dbReference type="Proteomes" id="UP000225706"/>
    </source>
</evidence>
<evidence type="ECO:0000313" key="3">
    <source>
        <dbReference type="EMBL" id="PFX16633.1"/>
    </source>
</evidence>